<evidence type="ECO:0000313" key="2">
    <source>
        <dbReference type="EMBL" id="TNN81868.1"/>
    </source>
</evidence>
<reference evidence="2 3" key="1">
    <citation type="submission" date="2019-03" db="EMBL/GenBank/DDBJ databases">
        <title>First draft genome of Liparis tanakae, snailfish: a comprehensive survey of snailfish specific genes.</title>
        <authorList>
            <person name="Kim W."/>
            <person name="Song I."/>
            <person name="Jeong J.-H."/>
            <person name="Kim D."/>
            <person name="Kim S."/>
            <person name="Ryu S."/>
            <person name="Song J.Y."/>
            <person name="Lee S.K."/>
        </authorList>
    </citation>
    <scope>NUCLEOTIDE SEQUENCE [LARGE SCALE GENOMIC DNA]</scope>
    <source>
        <tissue evidence="2">Muscle</tissue>
    </source>
</reference>
<dbReference type="AlphaFoldDB" id="A0A4Z2IWG5"/>
<organism evidence="2 3">
    <name type="scientific">Liparis tanakae</name>
    <name type="common">Tanaka's snailfish</name>
    <dbReference type="NCBI Taxonomy" id="230148"/>
    <lineage>
        <taxon>Eukaryota</taxon>
        <taxon>Metazoa</taxon>
        <taxon>Chordata</taxon>
        <taxon>Craniata</taxon>
        <taxon>Vertebrata</taxon>
        <taxon>Euteleostomi</taxon>
        <taxon>Actinopterygii</taxon>
        <taxon>Neopterygii</taxon>
        <taxon>Teleostei</taxon>
        <taxon>Neoteleostei</taxon>
        <taxon>Acanthomorphata</taxon>
        <taxon>Eupercaria</taxon>
        <taxon>Perciformes</taxon>
        <taxon>Cottioidei</taxon>
        <taxon>Cottales</taxon>
        <taxon>Liparidae</taxon>
        <taxon>Liparis</taxon>
    </lineage>
</organism>
<comment type="caution">
    <text evidence="2">The sequence shown here is derived from an EMBL/GenBank/DDBJ whole genome shotgun (WGS) entry which is preliminary data.</text>
</comment>
<name>A0A4Z2IWG5_9TELE</name>
<evidence type="ECO:0000313" key="3">
    <source>
        <dbReference type="Proteomes" id="UP000314294"/>
    </source>
</evidence>
<protein>
    <submittedName>
        <fullName evidence="2">Uncharacterized protein</fullName>
    </submittedName>
</protein>
<gene>
    <name evidence="2" type="ORF">EYF80_007997</name>
</gene>
<dbReference type="EMBL" id="SRLO01000044">
    <property type="protein sequence ID" value="TNN81868.1"/>
    <property type="molecule type" value="Genomic_DNA"/>
</dbReference>
<proteinExistence type="predicted"/>
<sequence>MPMGENGTPKSGQLVKWSWVTSRGARGPSLPCCEVQTRQRSQSDCRGKSPLKLVLTLNSSLKSLPSSAERIRYSSSSESRGMGKYLLDDLQPVHGKSFSYSHPQISAIVLEEEMAELSPRMRFPPRLSRPPACLPEPSRVMAAGVETGDPPPGGAAQCIRYDQRIKDVNEINQAELTTVSEMHRRESTYSETPTLWKQMRKSRFSPQGSAISREIPPTMHLGTHENGNGSG</sequence>
<evidence type="ECO:0000256" key="1">
    <source>
        <dbReference type="SAM" id="MobiDB-lite"/>
    </source>
</evidence>
<feature type="region of interest" description="Disordered" evidence="1">
    <location>
        <begin position="183"/>
        <end position="231"/>
    </location>
</feature>
<dbReference type="Proteomes" id="UP000314294">
    <property type="component" value="Unassembled WGS sequence"/>
</dbReference>
<keyword evidence="3" id="KW-1185">Reference proteome</keyword>
<accession>A0A4Z2IWG5</accession>